<keyword evidence="3" id="KW-1185">Reference proteome</keyword>
<dbReference type="Proteomes" id="UP001284537">
    <property type="component" value="Unassembled WGS sequence"/>
</dbReference>
<name>A0ABU4U9P6_9GAMM</name>
<dbReference type="Pfam" id="PF03167">
    <property type="entry name" value="UDG"/>
    <property type="match status" value="1"/>
</dbReference>
<keyword evidence="2" id="KW-0378">Hydrolase</keyword>
<evidence type="ECO:0000313" key="3">
    <source>
        <dbReference type="Proteomes" id="UP001284537"/>
    </source>
</evidence>
<keyword evidence="2" id="KW-0326">Glycosidase</keyword>
<dbReference type="InterPro" id="IPR036895">
    <property type="entry name" value="Uracil-DNA_glycosylase-like_sf"/>
</dbReference>
<feature type="domain" description="Uracil-DNA glycosylase-like" evidence="1">
    <location>
        <begin position="12"/>
        <end position="156"/>
    </location>
</feature>
<dbReference type="InterPro" id="IPR005122">
    <property type="entry name" value="Uracil-DNA_glycosylase-like"/>
</dbReference>
<evidence type="ECO:0000313" key="2">
    <source>
        <dbReference type="EMBL" id="MDX8126140.1"/>
    </source>
</evidence>
<protein>
    <submittedName>
        <fullName evidence="2">DNA-deoxyinosine glycosylase</fullName>
        <ecNumber evidence="2">3.2.2.15</ecNumber>
    </submittedName>
</protein>
<dbReference type="InterPro" id="IPR026353">
    <property type="entry name" value="Hypoxan-DNA_Glyclase"/>
</dbReference>
<accession>A0ABU4U9P6</accession>
<reference evidence="2 3" key="1">
    <citation type="submission" date="2023-11" db="EMBL/GenBank/DDBJ databases">
        <authorList>
            <person name="Ouyang M.-Y."/>
        </authorList>
    </citation>
    <scope>NUCLEOTIDE SEQUENCE [LARGE SCALE GENOMIC DNA]</scope>
    <source>
        <strain evidence="2 3">OY6</strain>
    </source>
</reference>
<evidence type="ECO:0000259" key="1">
    <source>
        <dbReference type="Pfam" id="PF03167"/>
    </source>
</evidence>
<sequence length="192" mass="21675">MNRITSFSAASSPDATVLILGSIPGKASLEANRYYAHPQNQFWPIIIELLELNPSSSYLARIESIKLAGIALWDVVKSCHRHNSSLDAKIDKNSIVTNDFPGFFLNHPYITHIFFNGLTAEKTFQKHVQPYICTDRFTYHRLPSTSPAHAAMAFQQKLDSWRILTTAIAEATYSKTIETSKTNQTSRPRNIF</sequence>
<dbReference type="GO" id="GO:0033958">
    <property type="term" value="F:DNA-deoxyinosine glycosylase activity"/>
    <property type="evidence" value="ECO:0007669"/>
    <property type="project" value="UniProtKB-EC"/>
</dbReference>
<proteinExistence type="predicted"/>
<dbReference type="EMBL" id="JAXARY010000001">
    <property type="protein sequence ID" value="MDX8126140.1"/>
    <property type="molecule type" value="Genomic_DNA"/>
</dbReference>
<dbReference type="Gene3D" id="3.40.470.10">
    <property type="entry name" value="Uracil-DNA glycosylase-like domain"/>
    <property type="match status" value="1"/>
</dbReference>
<gene>
    <name evidence="2" type="ORF">QLH52_02515</name>
</gene>
<dbReference type="CDD" id="cd10032">
    <property type="entry name" value="UDG-F6_HDG"/>
    <property type="match status" value="1"/>
</dbReference>
<dbReference type="RefSeq" id="WP_319960433.1">
    <property type="nucleotide sequence ID" value="NZ_JAXARY010000001.1"/>
</dbReference>
<dbReference type="SUPFAM" id="SSF52141">
    <property type="entry name" value="Uracil-DNA glycosylase-like"/>
    <property type="match status" value="1"/>
</dbReference>
<comment type="caution">
    <text evidence="2">The sequence shown here is derived from an EMBL/GenBank/DDBJ whole genome shotgun (WGS) entry which is preliminary data.</text>
</comment>
<organism evidence="2 3">
    <name type="scientific">Methylomonas defluvii</name>
    <dbReference type="NCBI Taxonomy" id="3045149"/>
    <lineage>
        <taxon>Bacteria</taxon>
        <taxon>Pseudomonadati</taxon>
        <taxon>Pseudomonadota</taxon>
        <taxon>Gammaproteobacteria</taxon>
        <taxon>Methylococcales</taxon>
        <taxon>Methylococcaceae</taxon>
        <taxon>Methylomonas</taxon>
    </lineage>
</organism>
<dbReference type="EC" id="3.2.2.15" evidence="2"/>
<dbReference type="NCBIfam" id="TIGR04274">
    <property type="entry name" value="hypoxanDNAglyco"/>
    <property type="match status" value="1"/>
</dbReference>